<dbReference type="Gene3D" id="3.40.50.1000">
    <property type="entry name" value="HAD superfamily/HAD-like"/>
    <property type="match status" value="1"/>
</dbReference>
<dbReference type="InterPro" id="IPR023198">
    <property type="entry name" value="PGP-like_dom2"/>
</dbReference>
<dbReference type="eggNOG" id="COG0637">
    <property type="taxonomic scope" value="Bacteria"/>
</dbReference>
<dbReference type="RefSeq" id="WP_044055980.1">
    <property type="nucleotide sequence ID" value="NZ_CBCSKJ010000001.1"/>
</dbReference>
<dbReference type="SFLD" id="SFLDG01129">
    <property type="entry name" value="C1.5:_HAD__Beta-PGM__Phosphata"/>
    <property type="match status" value="1"/>
</dbReference>
<dbReference type="Proteomes" id="UP000056090">
    <property type="component" value="Chromosome"/>
</dbReference>
<dbReference type="CDD" id="cd07505">
    <property type="entry name" value="HAD_BPGM-like"/>
    <property type="match status" value="1"/>
</dbReference>
<evidence type="ECO:0000313" key="2">
    <source>
        <dbReference type="Proteomes" id="UP000056090"/>
    </source>
</evidence>
<evidence type="ECO:0008006" key="3">
    <source>
        <dbReference type="Google" id="ProtNLM"/>
    </source>
</evidence>
<protein>
    <recommendedName>
        <fullName evidence="3">HAD family phosphatase</fullName>
    </recommendedName>
</protein>
<dbReference type="InterPro" id="IPR036412">
    <property type="entry name" value="HAD-like_sf"/>
</dbReference>
<dbReference type="Gene3D" id="1.10.150.240">
    <property type="entry name" value="Putative phosphatase, domain 2"/>
    <property type="match status" value="1"/>
</dbReference>
<dbReference type="NCBIfam" id="TIGR01509">
    <property type="entry name" value="HAD-SF-IA-v3"/>
    <property type="match status" value="1"/>
</dbReference>
<dbReference type="GeneID" id="78253940"/>
<dbReference type="InterPro" id="IPR006439">
    <property type="entry name" value="HAD-SF_hydro_IA"/>
</dbReference>
<keyword evidence="2" id="KW-1185">Reference proteome</keyword>
<dbReference type="Pfam" id="PF13419">
    <property type="entry name" value="HAD_2"/>
    <property type="match status" value="1"/>
</dbReference>
<name>A0A075NWC9_9ALTE</name>
<dbReference type="PANTHER" id="PTHR43481:SF4">
    <property type="entry name" value="GLYCEROL-1-PHOSPHATE PHOSPHOHYDROLASE 1-RELATED"/>
    <property type="match status" value="1"/>
</dbReference>
<sequence>MVKKAVTANTSTLLFDHDGTLINSEAVHYKLWCEILLPYGVSLSESLYCDMMAGVPVKQNAIDLKNHFDISASTLALENEKHEKVEAFLKEQPFPLMPYAAETIKACHEKGYTLAIVTGGSKLSVEKTLDGYGLREYISTVVAVEDVTRSKPDPESYQLAMEKLGVAASACVAIEDTMHGLQSAVAAKLDCVVIPTAQTANHDLGLATVSYGSLQHWLEAEVL</sequence>
<organism evidence="1 2">
    <name type="scientific">Alteromonas australica</name>
    <dbReference type="NCBI Taxonomy" id="589873"/>
    <lineage>
        <taxon>Bacteria</taxon>
        <taxon>Pseudomonadati</taxon>
        <taxon>Pseudomonadota</taxon>
        <taxon>Gammaproteobacteria</taxon>
        <taxon>Alteromonadales</taxon>
        <taxon>Alteromonadaceae</taxon>
        <taxon>Alteromonas/Salinimonas group</taxon>
        <taxon>Alteromonas</taxon>
    </lineage>
</organism>
<dbReference type="PRINTS" id="PR00413">
    <property type="entry name" value="HADHALOGNASE"/>
</dbReference>
<accession>A0A075NWC9</accession>
<dbReference type="SUPFAM" id="SSF56784">
    <property type="entry name" value="HAD-like"/>
    <property type="match status" value="1"/>
</dbReference>
<dbReference type="AlphaFoldDB" id="A0A075NWC9"/>
<proteinExistence type="predicted"/>
<dbReference type="GO" id="GO:0050308">
    <property type="term" value="F:sugar-phosphatase activity"/>
    <property type="evidence" value="ECO:0007669"/>
    <property type="project" value="TreeGrafter"/>
</dbReference>
<dbReference type="InterPro" id="IPR051806">
    <property type="entry name" value="HAD-like_SPP"/>
</dbReference>
<dbReference type="KEGG" id="aal:EP13_03170"/>
<dbReference type="InterPro" id="IPR041492">
    <property type="entry name" value="HAD_2"/>
</dbReference>
<evidence type="ECO:0000313" key="1">
    <source>
        <dbReference type="EMBL" id="AIF97773.1"/>
    </source>
</evidence>
<gene>
    <name evidence="1" type="ORF">EP13_03170</name>
</gene>
<reference evidence="1 2" key="1">
    <citation type="submission" date="2014-06" db="EMBL/GenBank/DDBJ databases">
        <title>Genomes of Alteromonas australica, a world apart.</title>
        <authorList>
            <person name="Gonzaga A."/>
            <person name="Lopez-Perez M."/>
            <person name="Rodriguez-Valera F."/>
        </authorList>
    </citation>
    <scope>NUCLEOTIDE SEQUENCE [LARGE SCALE GENOMIC DNA]</scope>
    <source>
        <strain evidence="1 2">H 17</strain>
    </source>
</reference>
<dbReference type="PANTHER" id="PTHR43481">
    <property type="entry name" value="FRUCTOSE-1-PHOSPHATE PHOSPHATASE"/>
    <property type="match status" value="1"/>
</dbReference>
<dbReference type="InterPro" id="IPR023214">
    <property type="entry name" value="HAD_sf"/>
</dbReference>
<dbReference type="EMBL" id="CP008849">
    <property type="protein sequence ID" value="AIF97773.1"/>
    <property type="molecule type" value="Genomic_DNA"/>
</dbReference>
<dbReference type="SFLD" id="SFLDS00003">
    <property type="entry name" value="Haloacid_Dehalogenase"/>
    <property type="match status" value="1"/>
</dbReference>